<accession>A0A098B5M0</accession>
<sequence>MKTEYVLQIPEIYLKERKNGIRGVCIMKFQDLGRSARIELAKMAKQLGMKYIGYNPTAQQVSLEHKGKGVTYHVDELVAAYQQSNHPT</sequence>
<dbReference type="PATRIC" id="fig|49338.4.peg.3519"/>
<proteinExistence type="predicted"/>
<evidence type="ECO:0000313" key="1">
    <source>
        <dbReference type="EMBL" id="CDX03156.1"/>
    </source>
</evidence>
<name>A0A098B5M0_DESHA</name>
<organism evidence="1">
    <name type="scientific">Desulfitobacterium hafniense</name>
    <name type="common">Desulfitobacterium frappieri</name>
    <dbReference type="NCBI Taxonomy" id="49338"/>
    <lineage>
        <taxon>Bacteria</taxon>
        <taxon>Bacillati</taxon>
        <taxon>Bacillota</taxon>
        <taxon>Clostridia</taxon>
        <taxon>Eubacteriales</taxon>
        <taxon>Desulfitobacteriaceae</taxon>
        <taxon>Desulfitobacterium</taxon>
    </lineage>
</organism>
<protein>
    <submittedName>
        <fullName evidence="1">Uncharacterized protein</fullName>
    </submittedName>
</protein>
<gene>
    <name evidence="1" type="ORF">DPCES_3269</name>
</gene>
<dbReference type="EMBL" id="LK996017">
    <property type="protein sequence ID" value="CDX03156.1"/>
    <property type="molecule type" value="Genomic_DNA"/>
</dbReference>
<reference evidence="1" key="1">
    <citation type="submission" date="2014-07" db="EMBL/GenBank/DDBJ databases">
        <authorList>
            <person name="Hornung V.Bastian."/>
        </authorList>
    </citation>
    <scope>NUCLEOTIDE SEQUENCE</scope>
    <source>
        <strain evidence="1">PCE-S</strain>
    </source>
</reference>
<dbReference type="AlphaFoldDB" id="A0A098B5M0"/>